<dbReference type="PRINTS" id="PR00080">
    <property type="entry name" value="SDRFAMILY"/>
</dbReference>
<dbReference type="PANTHER" id="PTHR45024">
    <property type="entry name" value="DEHYDROGENASES, SHORT CHAIN"/>
    <property type="match status" value="1"/>
</dbReference>
<dbReference type="Proteomes" id="UP000606194">
    <property type="component" value="Unassembled WGS sequence"/>
</dbReference>
<comment type="similarity">
    <text evidence="1 3">Belongs to the short-chain dehydrogenases/reductases (SDR) family.</text>
</comment>
<reference evidence="5" key="1">
    <citation type="journal article" date="2014" name="Int. J. Syst. Evol. Microbiol.">
        <title>Complete genome sequence of Corynebacterium casei LMG S-19264T (=DSM 44701T), isolated from a smear-ripened cheese.</title>
        <authorList>
            <consortium name="US DOE Joint Genome Institute (JGI-PGF)"/>
            <person name="Walter F."/>
            <person name="Albersmeier A."/>
            <person name="Kalinowski J."/>
            <person name="Ruckert C."/>
        </authorList>
    </citation>
    <scope>NUCLEOTIDE SEQUENCE</scope>
    <source>
        <strain evidence="5">JCM 4386</strain>
    </source>
</reference>
<dbReference type="RefSeq" id="WP_190154491.1">
    <property type="nucleotide sequence ID" value="NZ_BMTL01000077.1"/>
</dbReference>
<protein>
    <submittedName>
        <fullName evidence="5">Short-chain dehydrogenase</fullName>
    </submittedName>
</protein>
<evidence type="ECO:0000313" key="6">
    <source>
        <dbReference type="Proteomes" id="UP000606194"/>
    </source>
</evidence>
<dbReference type="InterPro" id="IPR002347">
    <property type="entry name" value="SDR_fam"/>
</dbReference>
<evidence type="ECO:0000259" key="4">
    <source>
        <dbReference type="SMART" id="SM00822"/>
    </source>
</evidence>
<keyword evidence="6" id="KW-1185">Reference proteome</keyword>
<accession>A0A918LDC6</accession>
<dbReference type="SUPFAM" id="SSF51735">
    <property type="entry name" value="NAD(P)-binding Rossmann-fold domains"/>
    <property type="match status" value="1"/>
</dbReference>
<dbReference type="GO" id="GO:0016491">
    <property type="term" value="F:oxidoreductase activity"/>
    <property type="evidence" value="ECO:0007669"/>
    <property type="project" value="UniProtKB-KW"/>
</dbReference>
<dbReference type="Gene3D" id="3.40.50.720">
    <property type="entry name" value="NAD(P)-binding Rossmann-like Domain"/>
    <property type="match status" value="1"/>
</dbReference>
<sequence>MEQLSFDGDVIAITGAGGGLGRAYAQEFARRGARVVVNDLGAARGGGGASEEPARETVALIREAGGQAVTHFGDISTQDGGADLIDTAVCTYGRLDALVNNAGIAGDIPLLDSTDADFEKYWRVHVMGSVHPIRAAWPHFQAQGRGRIVNTTSGAALYGMSGQSPYASAKGAILGLTKALAVEGEPAGIVVNAVSPAAFTRMQADVVTDEQFLEYSRKSMRSELVAPLVVMLAHRSCSVSGQVFDAFSGRFARVVTGEEAGYFTQDPSAETLRDHWDEVLGTDGGLLVPRQTLEAAPMLLEAAQRTAQ</sequence>
<organism evidence="5 6">
    <name type="scientific">Streptomyces humidus</name>
    <dbReference type="NCBI Taxonomy" id="52259"/>
    <lineage>
        <taxon>Bacteria</taxon>
        <taxon>Bacillati</taxon>
        <taxon>Actinomycetota</taxon>
        <taxon>Actinomycetes</taxon>
        <taxon>Kitasatosporales</taxon>
        <taxon>Streptomycetaceae</taxon>
        <taxon>Streptomyces</taxon>
    </lineage>
</organism>
<evidence type="ECO:0000256" key="1">
    <source>
        <dbReference type="ARBA" id="ARBA00006484"/>
    </source>
</evidence>
<evidence type="ECO:0000256" key="2">
    <source>
        <dbReference type="ARBA" id="ARBA00023002"/>
    </source>
</evidence>
<dbReference type="AlphaFoldDB" id="A0A918LDC6"/>
<dbReference type="Pfam" id="PF00106">
    <property type="entry name" value="adh_short"/>
    <property type="match status" value="1"/>
</dbReference>
<dbReference type="InterPro" id="IPR051687">
    <property type="entry name" value="Peroxisomal_Beta-Oxidation"/>
</dbReference>
<dbReference type="SMART" id="SM00822">
    <property type="entry name" value="PKS_KR"/>
    <property type="match status" value="1"/>
</dbReference>
<gene>
    <name evidence="5" type="ORF">GCM10010269_82940</name>
</gene>
<dbReference type="PROSITE" id="PS00061">
    <property type="entry name" value="ADH_SHORT"/>
    <property type="match status" value="1"/>
</dbReference>
<dbReference type="PRINTS" id="PR00081">
    <property type="entry name" value="GDHRDH"/>
</dbReference>
<dbReference type="InterPro" id="IPR020904">
    <property type="entry name" value="Sc_DH/Rdtase_CS"/>
</dbReference>
<keyword evidence="2" id="KW-0560">Oxidoreductase</keyword>
<evidence type="ECO:0000256" key="3">
    <source>
        <dbReference type="RuleBase" id="RU000363"/>
    </source>
</evidence>
<evidence type="ECO:0000313" key="5">
    <source>
        <dbReference type="EMBL" id="GGS31940.1"/>
    </source>
</evidence>
<proteinExistence type="inferred from homology"/>
<dbReference type="InterPro" id="IPR057326">
    <property type="entry name" value="KR_dom"/>
</dbReference>
<dbReference type="EMBL" id="BMTL01000077">
    <property type="protein sequence ID" value="GGS31940.1"/>
    <property type="molecule type" value="Genomic_DNA"/>
</dbReference>
<dbReference type="PANTHER" id="PTHR45024:SF2">
    <property type="entry name" value="SCP2 DOMAIN-CONTAINING PROTEIN"/>
    <property type="match status" value="1"/>
</dbReference>
<reference evidence="5" key="2">
    <citation type="submission" date="2020-09" db="EMBL/GenBank/DDBJ databases">
        <authorList>
            <person name="Sun Q."/>
            <person name="Ohkuma M."/>
        </authorList>
    </citation>
    <scope>NUCLEOTIDE SEQUENCE</scope>
    <source>
        <strain evidence="5">JCM 4386</strain>
    </source>
</reference>
<feature type="domain" description="Ketoreductase" evidence="4">
    <location>
        <begin position="9"/>
        <end position="197"/>
    </location>
</feature>
<comment type="caution">
    <text evidence="5">The sequence shown here is derived from an EMBL/GenBank/DDBJ whole genome shotgun (WGS) entry which is preliminary data.</text>
</comment>
<dbReference type="InterPro" id="IPR036291">
    <property type="entry name" value="NAD(P)-bd_dom_sf"/>
</dbReference>
<name>A0A918LDC6_9ACTN</name>